<reference evidence="3 4" key="1">
    <citation type="submission" date="2018-01" db="EMBL/GenBank/DDBJ databases">
        <title>Metagenomic assembled genomes from two thermal pools in the Uzon Caldera, Kamchatka, Russia.</title>
        <authorList>
            <person name="Wilkins L."/>
            <person name="Ettinger C."/>
        </authorList>
    </citation>
    <scope>NUCLEOTIDE SEQUENCE [LARGE SCALE GENOMIC DNA]</scope>
    <source>
        <strain evidence="2">ARK-04</strain>
        <strain evidence="1">ZAV-08</strain>
    </source>
</reference>
<accession>A0A2N7PN19</accession>
<protein>
    <submittedName>
        <fullName evidence="1">Uncharacterized protein</fullName>
    </submittedName>
</protein>
<dbReference type="EMBL" id="PNIK01000067">
    <property type="protein sequence ID" value="PMP66732.1"/>
    <property type="molecule type" value="Genomic_DNA"/>
</dbReference>
<evidence type="ECO:0000313" key="1">
    <source>
        <dbReference type="EMBL" id="PMP66732.1"/>
    </source>
</evidence>
<evidence type="ECO:0000313" key="3">
    <source>
        <dbReference type="Proteomes" id="UP000235460"/>
    </source>
</evidence>
<dbReference type="Proteomes" id="UP000235460">
    <property type="component" value="Unassembled WGS sequence"/>
</dbReference>
<sequence length="91" mass="10633">MAEKNLPSIRTHKIKIRKPFSIEYKEKIVCPYCNNSEEFYEIIENATLFISYIQNPDGTLEPIEEEVEVLGPVKFFCGICNADLTKLRKKY</sequence>
<dbReference type="Proteomes" id="UP000235619">
    <property type="component" value="Unassembled WGS sequence"/>
</dbReference>
<evidence type="ECO:0000313" key="2">
    <source>
        <dbReference type="EMBL" id="PMP96173.1"/>
    </source>
</evidence>
<organism evidence="1 3">
    <name type="scientific">Thermodesulfobacterium geofontis</name>
    <dbReference type="NCBI Taxonomy" id="1295609"/>
    <lineage>
        <taxon>Bacteria</taxon>
        <taxon>Pseudomonadati</taxon>
        <taxon>Thermodesulfobacteriota</taxon>
        <taxon>Thermodesulfobacteria</taxon>
        <taxon>Thermodesulfobacteriales</taxon>
        <taxon>Thermodesulfobacteriaceae</taxon>
        <taxon>Thermodesulfobacterium</taxon>
    </lineage>
</organism>
<dbReference type="AlphaFoldDB" id="A0A2N7PN19"/>
<name>A0A2N7PN19_9BACT</name>
<comment type="caution">
    <text evidence="1">The sequence shown here is derived from an EMBL/GenBank/DDBJ whole genome shotgun (WGS) entry which is preliminary data.</text>
</comment>
<evidence type="ECO:0000313" key="4">
    <source>
        <dbReference type="Proteomes" id="UP000235619"/>
    </source>
</evidence>
<proteinExistence type="predicted"/>
<gene>
    <name evidence="2" type="ORF">C0169_04720</name>
    <name evidence="1" type="ORF">C0190_04795</name>
</gene>
<dbReference type="EMBL" id="PNJD01000286">
    <property type="protein sequence ID" value="PMP96173.1"/>
    <property type="molecule type" value="Genomic_DNA"/>
</dbReference>